<gene>
    <name evidence="13" type="primary">rcsC_3</name>
    <name evidence="13" type="ORF">LMG1861_00446</name>
</gene>
<dbReference type="AlphaFoldDB" id="A0A6S7BYN0"/>
<dbReference type="CDD" id="cd00082">
    <property type="entry name" value="HisKA"/>
    <property type="match status" value="1"/>
</dbReference>
<dbReference type="Pfam" id="PF00512">
    <property type="entry name" value="HisKA"/>
    <property type="match status" value="1"/>
</dbReference>
<feature type="domain" description="Response regulatory" evidence="12">
    <location>
        <begin position="824"/>
        <end position="938"/>
    </location>
</feature>
<dbReference type="InterPro" id="IPR003594">
    <property type="entry name" value="HATPase_dom"/>
</dbReference>
<keyword evidence="3 9" id="KW-0597">Phosphoprotein</keyword>
<proteinExistence type="predicted"/>
<dbReference type="Gene3D" id="3.40.50.2300">
    <property type="match status" value="1"/>
</dbReference>
<dbReference type="Gene3D" id="3.30.565.10">
    <property type="entry name" value="Histidine kinase-like ATPase, C-terminal domain"/>
    <property type="match status" value="1"/>
</dbReference>
<dbReference type="CDD" id="cd17546">
    <property type="entry name" value="REC_hyHK_CKI1_RcsC-like"/>
    <property type="match status" value="1"/>
</dbReference>
<keyword evidence="10" id="KW-1133">Transmembrane helix</keyword>
<dbReference type="PRINTS" id="PR00344">
    <property type="entry name" value="BCTRLSENSOR"/>
</dbReference>
<dbReference type="PROSITE" id="PS50110">
    <property type="entry name" value="RESPONSE_REGULATORY"/>
    <property type="match status" value="1"/>
</dbReference>
<dbReference type="PANTHER" id="PTHR45339">
    <property type="entry name" value="HYBRID SIGNAL TRANSDUCTION HISTIDINE KINASE J"/>
    <property type="match status" value="1"/>
</dbReference>
<evidence type="ECO:0000256" key="4">
    <source>
        <dbReference type="ARBA" id="ARBA00022729"/>
    </source>
</evidence>
<feature type="modified residue" description="4-aspartylphosphate" evidence="9">
    <location>
        <position position="873"/>
    </location>
</feature>
<keyword evidence="10" id="KW-0812">Transmembrane</keyword>
<dbReference type="EC" id="2.7.13.3" evidence="2"/>
<dbReference type="Proteomes" id="UP000494105">
    <property type="component" value="Unassembled WGS sequence"/>
</dbReference>
<evidence type="ECO:0000256" key="7">
    <source>
        <dbReference type="ARBA" id="ARBA00058004"/>
    </source>
</evidence>
<dbReference type="PROSITE" id="PS50109">
    <property type="entry name" value="HIS_KIN"/>
    <property type="match status" value="1"/>
</dbReference>
<dbReference type="Gene3D" id="1.10.287.130">
    <property type="match status" value="1"/>
</dbReference>
<keyword evidence="10" id="KW-0472">Membrane</keyword>
<feature type="domain" description="Histidine kinase" evidence="11">
    <location>
        <begin position="471"/>
        <end position="694"/>
    </location>
</feature>
<dbReference type="SUPFAM" id="SSF52172">
    <property type="entry name" value="CheY-like"/>
    <property type="match status" value="1"/>
</dbReference>
<evidence type="ECO:0000256" key="3">
    <source>
        <dbReference type="ARBA" id="ARBA00022553"/>
    </source>
</evidence>
<dbReference type="Pfam" id="PF02518">
    <property type="entry name" value="HATPase_c"/>
    <property type="match status" value="1"/>
</dbReference>
<dbReference type="FunFam" id="3.30.565.10:FF:000010">
    <property type="entry name" value="Sensor histidine kinase RcsC"/>
    <property type="match status" value="1"/>
</dbReference>
<reference evidence="13 14" key="1">
    <citation type="submission" date="2020-04" db="EMBL/GenBank/DDBJ databases">
        <authorList>
            <person name="De Canck E."/>
        </authorList>
    </citation>
    <scope>NUCLEOTIDE SEQUENCE [LARGE SCALE GENOMIC DNA]</scope>
    <source>
        <strain evidence="13 14">LMG 1861</strain>
    </source>
</reference>
<evidence type="ECO:0000256" key="5">
    <source>
        <dbReference type="ARBA" id="ARBA00023012"/>
    </source>
</evidence>
<dbReference type="InterPro" id="IPR003661">
    <property type="entry name" value="HisK_dim/P_dom"/>
</dbReference>
<evidence type="ECO:0000256" key="2">
    <source>
        <dbReference type="ARBA" id="ARBA00012438"/>
    </source>
</evidence>
<dbReference type="InterPro" id="IPR036097">
    <property type="entry name" value="HisK_dim/P_sf"/>
</dbReference>
<dbReference type="EMBL" id="CADILD010000001">
    <property type="protein sequence ID" value="CAB3824758.1"/>
    <property type="molecule type" value="Genomic_DNA"/>
</dbReference>
<evidence type="ECO:0000259" key="12">
    <source>
        <dbReference type="PROSITE" id="PS50110"/>
    </source>
</evidence>
<evidence type="ECO:0000259" key="11">
    <source>
        <dbReference type="PROSITE" id="PS50109"/>
    </source>
</evidence>
<sequence>MRQMLVEDHGAPALEPQAAPRAASLLLHFLAVALLVCIAAGATLYLYWAFSNVVSNYRRHMNAAAYEAQHFFDQRESLLRAISASAVRNTNQDPISKTPTHFGKTGQVEVLPLQEGPDAYDWALVLTPRDLRRVAQANTRIVYSAVRHASTVPVASHDQPATPAIPASIQQWLALTLADVQTRAPSNGLSPIVWLHPPHDTVKRLFLFTPLDAVHPEAAWIGLEVHGVESAVNAPRTGAGDYVLFDEMSRPVLRSAGASTQALPHTTREDAFGLQGQGWLPDYLVLSKSVGEDGWRLVYYAPMRHVLRDNAIAFQTAAIASLLLIITVVMRVRYIRRRLVLPALRQYEALADSVSLNRKLIEVAPVGLCLLRRSDRAVVLSNDMARRWFQGTPGWRTEILSAQGDEAGREHRLNDGRTAYLSFAPTTYRGEAVVLCGISDISALKRIEQSLLQAKRDAEAANQAKTVFLTTMSHEIRTPLYGILGTLELFSLTRVSGQQAQYLETIQQSSATLLRTINDTLDLSRIEAGHTVLERAPFSPVELLNNVVASFAARAHAKGVRSYAVADPDAPPAVIGDATRIRQILDNLANNAIKFTDSGQIVLRLKVNSRTRDSVDLCFQIADTGAGIAPEHQARLFEPYYQVDADNCVTLPGTGLGLSICRSLSDMMNGRLNAVSEPGLGTSITFEIRLPLAPEALDAAAPDLASSLVYVQGAVPEIVHNLCDWLRRWGAVGLPYPAGGISSGEPAVLVQAWPHAQKIGNWIGPQVILHPPGLRPRVEDSHRNWFASSYNLSSINHAVRLAQGGAARSASFDPKAPLENLGLRILVTEDNPISQLILREQLEHMGCTVVLASNGQEALNLPDLMNFDAVLTDLNMPLVDGYELTRILRKRGYERPVLGVTANAFPDEQRRGISAGMTSLLVKPLPLTVLRQTLQTVKELRS</sequence>
<keyword evidence="5" id="KW-0902">Two-component regulatory system</keyword>
<comment type="function">
    <text evidence="7">Member of the two-component regulatory system BvgS/BvgA. Phosphorylates BvgA via a four-step phosphorelay in response to environmental signals.</text>
</comment>
<evidence type="ECO:0000313" key="14">
    <source>
        <dbReference type="Proteomes" id="UP000494105"/>
    </source>
</evidence>
<accession>A0A6S7BYN0</accession>
<dbReference type="InterPro" id="IPR011006">
    <property type="entry name" value="CheY-like_superfamily"/>
</dbReference>
<evidence type="ECO:0000256" key="10">
    <source>
        <dbReference type="SAM" id="Phobius"/>
    </source>
</evidence>
<dbReference type="InterPro" id="IPR001789">
    <property type="entry name" value="Sig_transdc_resp-reg_receiver"/>
</dbReference>
<evidence type="ECO:0000256" key="8">
    <source>
        <dbReference type="ARBA" id="ARBA00070152"/>
    </source>
</evidence>
<dbReference type="GO" id="GO:0000155">
    <property type="term" value="F:phosphorelay sensor kinase activity"/>
    <property type="evidence" value="ECO:0007669"/>
    <property type="project" value="InterPro"/>
</dbReference>
<dbReference type="Pfam" id="PF00072">
    <property type="entry name" value="Response_reg"/>
    <property type="match status" value="1"/>
</dbReference>
<keyword evidence="13" id="KW-0418">Kinase</keyword>
<dbReference type="InterPro" id="IPR005467">
    <property type="entry name" value="His_kinase_dom"/>
</dbReference>
<feature type="transmembrane region" description="Helical" evidence="10">
    <location>
        <begin position="25"/>
        <end position="50"/>
    </location>
</feature>
<dbReference type="SUPFAM" id="SSF55874">
    <property type="entry name" value="ATPase domain of HSP90 chaperone/DNA topoisomerase II/histidine kinase"/>
    <property type="match status" value="1"/>
</dbReference>
<keyword evidence="6" id="KW-0843">Virulence</keyword>
<feature type="transmembrane region" description="Helical" evidence="10">
    <location>
        <begin position="312"/>
        <end position="332"/>
    </location>
</feature>
<dbReference type="InterPro" id="IPR004358">
    <property type="entry name" value="Sig_transdc_His_kin-like_C"/>
</dbReference>
<evidence type="ECO:0000256" key="6">
    <source>
        <dbReference type="ARBA" id="ARBA00023026"/>
    </source>
</evidence>
<evidence type="ECO:0000313" key="13">
    <source>
        <dbReference type="EMBL" id="CAB3824758.1"/>
    </source>
</evidence>
<organism evidence="13 14">
    <name type="scientific">Achromobacter piechaudii</name>
    <dbReference type="NCBI Taxonomy" id="72556"/>
    <lineage>
        <taxon>Bacteria</taxon>
        <taxon>Pseudomonadati</taxon>
        <taxon>Pseudomonadota</taxon>
        <taxon>Betaproteobacteria</taxon>
        <taxon>Burkholderiales</taxon>
        <taxon>Alcaligenaceae</taxon>
        <taxon>Achromobacter</taxon>
    </lineage>
</organism>
<evidence type="ECO:0000256" key="9">
    <source>
        <dbReference type="PROSITE-ProRule" id="PRU00169"/>
    </source>
</evidence>
<dbReference type="SMART" id="SM00448">
    <property type="entry name" value="REC"/>
    <property type="match status" value="1"/>
</dbReference>
<dbReference type="SUPFAM" id="SSF47384">
    <property type="entry name" value="Homodimeric domain of signal transducing histidine kinase"/>
    <property type="match status" value="1"/>
</dbReference>
<dbReference type="PANTHER" id="PTHR45339:SF1">
    <property type="entry name" value="HYBRID SIGNAL TRANSDUCTION HISTIDINE KINASE J"/>
    <property type="match status" value="1"/>
</dbReference>
<keyword evidence="13" id="KW-0808">Transferase</keyword>
<keyword evidence="4" id="KW-0732">Signal</keyword>
<name>A0A6S7BYN0_9BURK</name>
<dbReference type="SMART" id="SM00388">
    <property type="entry name" value="HisKA"/>
    <property type="match status" value="1"/>
</dbReference>
<dbReference type="CDD" id="cd16922">
    <property type="entry name" value="HATPase_EvgS-ArcB-TorS-like"/>
    <property type="match status" value="1"/>
</dbReference>
<dbReference type="InterPro" id="IPR036890">
    <property type="entry name" value="HATPase_C_sf"/>
</dbReference>
<comment type="catalytic activity">
    <reaction evidence="1">
        <text>ATP + protein L-histidine = ADP + protein N-phospho-L-histidine.</text>
        <dbReference type="EC" id="2.7.13.3"/>
    </reaction>
</comment>
<evidence type="ECO:0000256" key="1">
    <source>
        <dbReference type="ARBA" id="ARBA00000085"/>
    </source>
</evidence>
<protein>
    <recommendedName>
        <fullName evidence="8">Virulence sensor protein BvgS</fullName>
        <ecNumber evidence="2">2.7.13.3</ecNumber>
    </recommendedName>
</protein>
<dbReference type="SMART" id="SM00387">
    <property type="entry name" value="HATPase_c"/>
    <property type="match status" value="1"/>
</dbReference>